<dbReference type="Proteomes" id="UP000606194">
    <property type="component" value="Unassembled WGS sequence"/>
</dbReference>
<keyword evidence="2" id="KW-1185">Reference proteome</keyword>
<gene>
    <name evidence="1" type="ORF">GCM10010269_78310</name>
</gene>
<reference evidence="1" key="2">
    <citation type="submission" date="2020-09" db="EMBL/GenBank/DDBJ databases">
        <authorList>
            <person name="Sun Q."/>
            <person name="Ohkuma M."/>
        </authorList>
    </citation>
    <scope>NUCLEOTIDE SEQUENCE</scope>
    <source>
        <strain evidence="1">JCM 4386</strain>
    </source>
</reference>
<evidence type="ECO:0000313" key="2">
    <source>
        <dbReference type="Proteomes" id="UP000606194"/>
    </source>
</evidence>
<sequence>MFKLAMREDARGTRIESLCELVDAAGLVITVHGSGDLNETRRAIFEAAPRLSEEHEVRANGMILSRVGSYRIFWGIVSHPGGSLAILTPLSIYEGQDRSEWISHFMREVLDPVNSLSSRGYRIGGGGDGSVTDFEFAQAFAHAYV</sequence>
<dbReference type="RefSeq" id="WP_190154083.1">
    <property type="nucleotide sequence ID" value="NZ_BMTL01000054.1"/>
</dbReference>
<dbReference type="EMBL" id="BMTL01000054">
    <property type="protein sequence ID" value="GGS28036.1"/>
    <property type="molecule type" value="Genomic_DNA"/>
</dbReference>
<dbReference type="AlphaFoldDB" id="A0A918GB22"/>
<protein>
    <submittedName>
        <fullName evidence="1">Uncharacterized protein</fullName>
    </submittedName>
</protein>
<comment type="caution">
    <text evidence="1">The sequence shown here is derived from an EMBL/GenBank/DDBJ whole genome shotgun (WGS) entry which is preliminary data.</text>
</comment>
<name>A0A918GB22_9ACTN</name>
<organism evidence="1 2">
    <name type="scientific">Streptomyces humidus</name>
    <dbReference type="NCBI Taxonomy" id="52259"/>
    <lineage>
        <taxon>Bacteria</taxon>
        <taxon>Bacillati</taxon>
        <taxon>Actinomycetota</taxon>
        <taxon>Actinomycetes</taxon>
        <taxon>Kitasatosporales</taxon>
        <taxon>Streptomycetaceae</taxon>
        <taxon>Streptomyces</taxon>
    </lineage>
</organism>
<reference evidence="1" key="1">
    <citation type="journal article" date="2014" name="Int. J. Syst. Evol. Microbiol.">
        <title>Complete genome sequence of Corynebacterium casei LMG S-19264T (=DSM 44701T), isolated from a smear-ripened cheese.</title>
        <authorList>
            <consortium name="US DOE Joint Genome Institute (JGI-PGF)"/>
            <person name="Walter F."/>
            <person name="Albersmeier A."/>
            <person name="Kalinowski J."/>
            <person name="Ruckert C."/>
        </authorList>
    </citation>
    <scope>NUCLEOTIDE SEQUENCE</scope>
    <source>
        <strain evidence="1">JCM 4386</strain>
    </source>
</reference>
<accession>A0A918GB22</accession>
<proteinExistence type="predicted"/>
<evidence type="ECO:0000313" key="1">
    <source>
        <dbReference type="EMBL" id="GGS28036.1"/>
    </source>
</evidence>